<reference evidence="3" key="1">
    <citation type="submission" date="2010-12" db="EMBL/GenBank/DDBJ databases">
        <title>Complete sequence of Desulfovibrio aespoeensis Aspo-2.</title>
        <authorList>
            <consortium name="US DOE Joint Genome Institute"/>
            <person name="Lucas S."/>
            <person name="Copeland A."/>
            <person name="Lapidus A."/>
            <person name="Cheng J.-F."/>
            <person name="Goodwin L."/>
            <person name="Pitluck S."/>
            <person name="Chertkov O."/>
            <person name="Misra M."/>
            <person name="Detter J.C."/>
            <person name="Han C."/>
            <person name="Tapia R."/>
            <person name="Land M."/>
            <person name="Hauser L."/>
            <person name="Kyrpides N."/>
            <person name="Ivanova N."/>
            <person name="Ovchinnikova G."/>
            <person name="Pedersen K."/>
            <person name="Jagevall S."/>
            <person name="Hazen T."/>
            <person name="Woyke T."/>
        </authorList>
    </citation>
    <scope>NUCLEOTIDE SEQUENCE [LARGE SCALE GENOMIC DNA]</scope>
    <source>
        <strain evidence="3">ATCC 700646 / DSM 10631 / Aspo-2</strain>
    </source>
</reference>
<accession>E6VUG7</accession>
<evidence type="ECO:0008006" key="4">
    <source>
        <dbReference type="Google" id="ProtNLM"/>
    </source>
</evidence>
<feature type="transmembrane region" description="Helical" evidence="1">
    <location>
        <begin position="66"/>
        <end position="89"/>
    </location>
</feature>
<dbReference type="HOGENOM" id="CLU_563518_0_0_7"/>
<dbReference type="RefSeq" id="WP_013513049.1">
    <property type="nucleotide sequence ID" value="NC_014844.1"/>
</dbReference>
<dbReference type="Proteomes" id="UP000002191">
    <property type="component" value="Chromosome"/>
</dbReference>
<feature type="transmembrane region" description="Helical" evidence="1">
    <location>
        <begin position="110"/>
        <end position="140"/>
    </location>
</feature>
<reference evidence="2 3" key="2">
    <citation type="journal article" date="2014" name="Genome Announc.">
        <title>Complete Genome Sequence of the Subsurface, Mesophilic Sulfate-Reducing Bacterium Desulfovibrio aespoeensis Aspo-2.</title>
        <authorList>
            <person name="Pedersen K."/>
            <person name="Bengtsson A."/>
            <person name="Edlund J."/>
            <person name="Rabe L."/>
            <person name="Hazen T."/>
            <person name="Chakraborty R."/>
            <person name="Goodwin L."/>
            <person name="Shapiro N."/>
        </authorList>
    </citation>
    <scope>NUCLEOTIDE SEQUENCE [LARGE SCALE GENOMIC DNA]</scope>
    <source>
        <strain evidence="3">ATCC 700646 / DSM 10631 / Aspo-2</strain>
    </source>
</reference>
<organism evidence="2 3">
    <name type="scientific">Pseudodesulfovibrio aespoeensis (strain ATCC 700646 / DSM 10631 / Aspo-2)</name>
    <name type="common">Desulfovibrio aespoeensis</name>
    <dbReference type="NCBI Taxonomy" id="643562"/>
    <lineage>
        <taxon>Bacteria</taxon>
        <taxon>Pseudomonadati</taxon>
        <taxon>Thermodesulfobacteriota</taxon>
        <taxon>Desulfovibrionia</taxon>
        <taxon>Desulfovibrionales</taxon>
        <taxon>Desulfovibrionaceae</taxon>
    </lineage>
</organism>
<keyword evidence="1" id="KW-0472">Membrane</keyword>
<dbReference type="AlphaFoldDB" id="E6VUG7"/>
<name>E6VUG7_PSEA9</name>
<evidence type="ECO:0000313" key="2">
    <source>
        <dbReference type="EMBL" id="ADU61112.1"/>
    </source>
</evidence>
<feature type="transmembrane region" description="Helical" evidence="1">
    <location>
        <begin position="289"/>
        <end position="314"/>
    </location>
</feature>
<keyword evidence="1" id="KW-0812">Transmembrane</keyword>
<proteinExistence type="predicted"/>
<feature type="transmembrane region" description="Helical" evidence="1">
    <location>
        <begin position="152"/>
        <end position="179"/>
    </location>
</feature>
<dbReference type="STRING" id="643562.Daes_0083"/>
<feature type="transmembrane region" description="Helical" evidence="1">
    <location>
        <begin position="232"/>
        <end position="250"/>
    </location>
</feature>
<protein>
    <recommendedName>
        <fullName evidence="4">Glycosyltransferase RgtA/B/C/D-like domain-containing protein</fullName>
    </recommendedName>
</protein>
<evidence type="ECO:0000256" key="1">
    <source>
        <dbReference type="SAM" id="Phobius"/>
    </source>
</evidence>
<sequence length="484" mass="55028">MNKTATLTIAFVALVALFPLLLPQWYLFDSEGHAMFFHTQDKDYLEDIVLHGWHVMYGLFLAINELWVATGIAPQMFFNALGVISVLGISREAYVYLRERFDFSESSAMIGALGVLVFPVWHVLMSAVFTSHALCIWLFMIAVNQWRKRPLLALPLFLVSLNLFSLFALAVGVAGVEFLMTVRRETFARQAVRTVAFCAVLVALYLVATSFISVHGHSGDYNTFNTDRIVSFVNFGLMACGMLGAWYFLFGRAGDKARSERMLRLVLAFLSLSFFAGLAYWAVGRPMRFLAFGSFTGRHAMLTVIPFALLLAMGAECLRTRWGATMMRYAMGVVLAVSVVVLYQGYDHKAAALLFKDMLVHSLRQVETPPSGYVSIAESGYKAPRHVHHFSINMCFFRAYGRGEWMANGFWARRGHVYSHEDLVKIYDGPQRSKKLSLAFEATGDAFTRYDFVLDNYHQEGRPWYWYNYLFNDYASFNPRLVRQ</sequence>
<dbReference type="EMBL" id="CP002431">
    <property type="protein sequence ID" value="ADU61112.1"/>
    <property type="molecule type" value="Genomic_DNA"/>
</dbReference>
<dbReference type="KEGG" id="das:Daes_0083"/>
<feature type="transmembrane region" description="Helical" evidence="1">
    <location>
        <begin position="326"/>
        <end position="346"/>
    </location>
</feature>
<keyword evidence="1" id="KW-1133">Transmembrane helix</keyword>
<keyword evidence="3" id="KW-1185">Reference proteome</keyword>
<evidence type="ECO:0000313" key="3">
    <source>
        <dbReference type="Proteomes" id="UP000002191"/>
    </source>
</evidence>
<feature type="transmembrane region" description="Helical" evidence="1">
    <location>
        <begin position="191"/>
        <end position="212"/>
    </location>
</feature>
<gene>
    <name evidence="2" type="ordered locus">Daes_0083</name>
</gene>
<feature type="transmembrane region" description="Helical" evidence="1">
    <location>
        <begin position="262"/>
        <end position="283"/>
    </location>
</feature>